<evidence type="ECO:0000313" key="1">
    <source>
        <dbReference type="EMBL" id="GDH41051.1"/>
    </source>
</evidence>
<dbReference type="RefSeq" id="WP_021515511.1">
    <property type="nucleotide sequence ID" value="NZ_BFXY01000064.1"/>
</dbReference>
<gene>
    <name evidence="1" type="ORF">BvCmsKKP061_02115</name>
</gene>
<organism evidence="1 2">
    <name type="scientific">Escherichia coli</name>
    <dbReference type="NCBI Taxonomy" id="562"/>
    <lineage>
        <taxon>Bacteria</taxon>
        <taxon>Pseudomonadati</taxon>
        <taxon>Pseudomonadota</taxon>
        <taxon>Gammaproteobacteria</taxon>
        <taxon>Enterobacterales</taxon>
        <taxon>Enterobacteriaceae</taxon>
        <taxon>Escherichia</taxon>
    </lineage>
</organism>
<protein>
    <submittedName>
        <fullName evidence="1">Uncharacterized protein</fullName>
    </submittedName>
</protein>
<dbReference type="Proteomes" id="UP000303027">
    <property type="component" value="Unassembled WGS sequence"/>
</dbReference>
<evidence type="ECO:0000313" key="2">
    <source>
        <dbReference type="Proteomes" id="UP000303027"/>
    </source>
</evidence>
<comment type="caution">
    <text evidence="1">The sequence shown here is derived from an EMBL/GenBank/DDBJ whole genome shotgun (WGS) entry which is preliminary data.</text>
</comment>
<dbReference type="AlphaFoldDB" id="A0A209ND14"/>
<reference evidence="1 2" key="1">
    <citation type="submission" date="2018-04" db="EMBL/GenBank/DDBJ databases">
        <title>Large scale genomics of bovine and human commensal E. coli to reveal the emerging process of EHEC.</title>
        <authorList>
            <person name="Arimizu Y."/>
            <person name="Ogura Y."/>
        </authorList>
    </citation>
    <scope>NUCLEOTIDE SEQUENCE [LARGE SCALE GENOMIC DNA]</scope>
    <source>
        <strain evidence="1 2">KK-P061</strain>
    </source>
</reference>
<proteinExistence type="predicted"/>
<sequence>MNTTLAKDIEFTAKSKRATPPVEYETRIIKVCQVHGWLYSGFVLPVKKPFQNTKVCIEVNGKVKTPCISHVLTGQFTGKDRVSPPKKKFRFTEEEHLENARKFYKPIGWDVLGLAEPYQGVDTKLILRCKCHGKIHKKGDLHNNRRQGGLTCPLVRGVLKSIQNGRKQVIRNKFAQRPMHFYLIRVGEKFFKYGITTRKDPMQRVREHQKHTSEKITFECSHLFNIGWKAGDLEMGIKKNIQGKKIPRKVMNSGFTETLPISKLKDVKSFINEYIHTNPSKPMYFDDTNAINLNNYISDEDIERDLSQWMNAPLADLTPEDLELDLSPLEAL</sequence>
<dbReference type="EMBL" id="BFXY01000064">
    <property type="protein sequence ID" value="GDH41051.1"/>
    <property type="molecule type" value="Genomic_DNA"/>
</dbReference>
<accession>A0A209ND14</accession>
<name>A0A209ND14_ECOLX</name>